<protein>
    <submittedName>
        <fullName evidence="2">Uncharacterized protein</fullName>
    </submittedName>
</protein>
<evidence type="ECO:0000313" key="2">
    <source>
        <dbReference type="EMBL" id="KAH8018495.1"/>
    </source>
</evidence>
<sequence length="202" mass="21965">MSGKRSGARGFKRPLSVRTKTIKVRKGQSSSVNPSKRKFRNEAKSQVFGAFPLKDQGGGRLTAENLQQHNGCAYESDAGDKLGIAETESNYSAESDCSLGSVMTKNRQVEQLLGLLTSCLKSLDLATWSQSSTLQVFSFMFPYIIHIRPKLRKLAQKLICSILMSSSIMLAPDAPPTHPVVPALSSFCLPIIKSSAGAHHLI</sequence>
<proteinExistence type="predicted"/>
<reference evidence="2" key="1">
    <citation type="journal article" date="2020" name="Cell">
        <title>Large-Scale Comparative Analyses of Tick Genomes Elucidate Their Genetic Diversity and Vector Capacities.</title>
        <authorList>
            <consortium name="Tick Genome and Microbiome Consortium (TIGMIC)"/>
            <person name="Jia N."/>
            <person name="Wang J."/>
            <person name="Shi W."/>
            <person name="Du L."/>
            <person name="Sun Y."/>
            <person name="Zhan W."/>
            <person name="Jiang J.F."/>
            <person name="Wang Q."/>
            <person name="Zhang B."/>
            <person name="Ji P."/>
            <person name="Bell-Sakyi L."/>
            <person name="Cui X.M."/>
            <person name="Yuan T.T."/>
            <person name="Jiang B.G."/>
            <person name="Yang W.F."/>
            <person name="Lam T.T."/>
            <person name="Chang Q.C."/>
            <person name="Ding S.J."/>
            <person name="Wang X.J."/>
            <person name="Zhu J.G."/>
            <person name="Ruan X.D."/>
            <person name="Zhao L."/>
            <person name="Wei J.T."/>
            <person name="Ye R.Z."/>
            <person name="Que T.C."/>
            <person name="Du C.H."/>
            <person name="Zhou Y.H."/>
            <person name="Cheng J.X."/>
            <person name="Dai P.F."/>
            <person name="Guo W.B."/>
            <person name="Han X.H."/>
            <person name="Huang E.J."/>
            <person name="Li L.F."/>
            <person name="Wei W."/>
            <person name="Gao Y.C."/>
            <person name="Liu J.Z."/>
            <person name="Shao H.Z."/>
            <person name="Wang X."/>
            <person name="Wang C.C."/>
            <person name="Yang T.C."/>
            <person name="Huo Q.B."/>
            <person name="Li W."/>
            <person name="Chen H.Y."/>
            <person name="Chen S.E."/>
            <person name="Zhou L.G."/>
            <person name="Ni X.B."/>
            <person name="Tian J.H."/>
            <person name="Sheng Y."/>
            <person name="Liu T."/>
            <person name="Pan Y.S."/>
            <person name="Xia L.Y."/>
            <person name="Li J."/>
            <person name="Zhao F."/>
            <person name="Cao W.C."/>
        </authorList>
    </citation>
    <scope>NUCLEOTIDE SEQUENCE</scope>
    <source>
        <strain evidence="2">Rmic-2018</strain>
    </source>
</reference>
<dbReference type="AlphaFoldDB" id="A0A9J6D8Y3"/>
<evidence type="ECO:0000256" key="1">
    <source>
        <dbReference type="SAM" id="MobiDB-lite"/>
    </source>
</evidence>
<dbReference type="PANTHER" id="PTHR48287:SF1">
    <property type="entry name" value="ARM REPEAT SUPERFAMILY PROTEIN"/>
    <property type="match status" value="1"/>
</dbReference>
<evidence type="ECO:0000313" key="3">
    <source>
        <dbReference type="Proteomes" id="UP000821866"/>
    </source>
</evidence>
<feature type="compositionally biased region" description="Basic residues" evidence="1">
    <location>
        <begin position="1"/>
        <end position="12"/>
    </location>
</feature>
<dbReference type="EMBL" id="JABSTU010000010">
    <property type="protein sequence ID" value="KAH8018495.1"/>
    <property type="molecule type" value="Genomic_DNA"/>
</dbReference>
<dbReference type="InterPro" id="IPR052087">
    <property type="entry name" value="RRP12"/>
</dbReference>
<feature type="region of interest" description="Disordered" evidence="1">
    <location>
        <begin position="1"/>
        <end position="39"/>
    </location>
</feature>
<organism evidence="2 3">
    <name type="scientific">Rhipicephalus microplus</name>
    <name type="common">Cattle tick</name>
    <name type="synonym">Boophilus microplus</name>
    <dbReference type="NCBI Taxonomy" id="6941"/>
    <lineage>
        <taxon>Eukaryota</taxon>
        <taxon>Metazoa</taxon>
        <taxon>Ecdysozoa</taxon>
        <taxon>Arthropoda</taxon>
        <taxon>Chelicerata</taxon>
        <taxon>Arachnida</taxon>
        <taxon>Acari</taxon>
        <taxon>Parasitiformes</taxon>
        <taxon>Ixodida</taxon>
        <taxon>Ixodoidea</taxon>
        <taxon>Ixodidae</taxon>
        <taxon>Rhipicephalinae</taxon>
        <taxon>Rhipicephalus</taxon>
        <taxon>Boophilus</taxon>
    </lineage>
</organism>
<dbReference type="PANTHER" id="PTHR48287">
    <property type="entry name" value="ARM REPEAT SUPERFAMILY PROTEIN"/>
    <property type="match status" value="1"/>
</dbReference>
<keyword evidence="3" id="KW-1185">Reference proteome</keyword>
<dbReference type="VEuPathDB" id="VectorBase:LOC119175879"/>
<dbReference type="Proteomes" id="UP000821866">
    <property type="component" value="Chromosome 8"/>
</dbReference>
<accession>A0A9J6D8Y3</accession>
<gene>
    <name evidence="2" type="ORF">HPB51_008170</name>
</gene>
<comment type="caution">
    <text evidence="2">The sequence shown here is derived from an EMBL/GenBank/DDBJ whole genome shotgun (WGS) entry which is preliminary data.</text>
</comment>
<reference evidence="2" key="2">
    <citation type="submission" date="2021-09" db="EMBL/GenBank/DDBJ databases">
        <authorList>
            <person name="Jia N."/>
            <person name="Wang J."/>
            <person name="Shi W."/>
            <person name="Du L."/>
            <person name="Sun Y."/>
            <person name="Zhan W."/>
            <person name="Jiang J."/>
            <person name="Wang Q."/>
            <person name="Zhang B."/>
            <person name="Ji P."/>
            <person name="Sakyi L.B."/>
            <person name="Cui X."/>
            <person name="Yuan T."/>
            <person name="Jiang B."/>
            <person name="Yang W."/>
            <person name="Lam T.T.-Y."/>
            <person name="Chang Q."/>
            <person name="Ding S."/>
            <person name="Wang X."/>
            <person name="Zhu J."/>
            <person name="Ruan X."/>
            <person name="Zhao L."/>
            <person name="Wei J."/>
            <person name="Que T."/>
            <person name="Du C."/>
            <person name="Cheng J."/>
            <person name="Dai P."/>
            <person name="Han X."/>
            <person name="Huang E."/>
            <person name="Gao Y."/>
            <person name="Liu J."/>
            <person name="Shao H."/>
            <person name="Ye R."/>
            <person name="Li L."/>
            <person name="Wei W."/>
            <person name="Wang X."/>
            <person name="Wang C."/>
            <person name="Huo Q."/>
            <person name="Li W."/>
            <person name="Guo W."/>
            <person name="Chen H."/>
            <person name="Chen S."/>
            <person name="Zhou L."/>
            <person name="Zhou L."/>
            <person name="Ni X."/>
            <person name="Tian J."/>
            <person name="Zhou Y."/>
            <person name="Sheng Y."/>
            <person name="Liu T."/>
            <person name="Pan Y."/>
            <person name="Xia L."/>
            <person name="Li J."/>
            <person name="Zhao F."/>
            <person name="Cao W."/>
        </authorList>
    </citation>
    <scope>NUCLEOTIDE SEQUENCE</scope>
    <source>
        <strain evidence="2">Rmic-2018</strain>
        <tissue evidence="2">Larvae</tissue>
    </source>
</reference>
<name>A0A9J6D8Y3_RHIMP</name>